<organism evidence="1">
    <name type="scientific">Treponema denticola H1-T</name>
    <dbReference type="NCBI Taxonomy" id="999431"/>
    <lineage>
        <taxon>Bacteria</taxon>
        <taxon>Pseudomonadati</taxon>
        <taxon>Spirochaetota</taxon>
        <taxon>Spirochaetia</taxon>
        <taxon>Spirochaetales</taxon>
        <taxon>Treponemataceae</taxon>
        <taxon>Treponema</taxon>
    </lineage>
</organism>
<evidence type="ECO:0008006" key="2">
    <source>
        <dbReference type="Google" id="ProtNLM"/>
    </source>
</evidence>
<name>M2BXC1_TREDN</name>
<protein>
    <recommendedName>
        <fullName evidence="2">Phage gp6-like head-tail connector protein</fullName>
    </recommendedName>
</protein>
<dbReference type="RefSeq" id="WP_002670867.1">
    <property type="nucleotide sequence ID" value="NZ_CM001794.1"/>
</dbReference>
<sequence length="169" mass="18837">MENKFISLALFSSYLKVDDPNSSELFNLYLNSAQGIIEKYLGYSLEEKIYTRGKIGGATYIEAEAVNVSELKINGETTKILKQSVNIVLIQNISPDEIHTIEYKAGFKPDNIPDIIRLTMMRIAALMVSEEGGDIAITGKNFGADGGRTFIATRDYSKILKEIEGYRIL</sequence>
<dbReference type="Proteomes" id="UP000011708">
    <property type="component" value="Chromosome"/>
</dbReference>
<reference evidence="1" key="1">
    <citation type="submission" date="2012-01" db="EMBL/GenBank/DDBJ databases">
        <title>The Genome Sequence of Treponema denticola H1-T.</title>
        <authorList>
            <consortium name="The Broad Institute Genome Sequencing Platform"/>
            <person name="Earl A."/>
            <person name="Ward D."/>
            <person name="Feldgarden M."/>
            <person name="Gevers D."/>
            <person name="Blanton J.M."/>
            <person name="Fenno C.J."/>
            <person name="Baranova O.V."/>
            <person name="Mathney J."/>
            <person name="Dewhirst F.E."/>
            <person name="Izard J."/>
            <person name="Young S.K."/>
            <person name="Zeng Q."/>
            <person name="Gargeya S."/>
            <person name="Fitzgerald M."/>
            <person name="Haas B."/>
            <person name="Abouelleil A."/>
            <person name="Alvarado L."/>
            <person name="Arachchi H.M."/>
            <person name="Berlin A."/>
            <person name="Chapman S.B."/>
            <person name="Gearin G."/>
            <person name="Goldberg J."/>
            <person name="Griggs A."/>
            <person name="Gujja S."/>
            <person name="Hansen M."/>
            <person name="Heiman D."/>
            <person name="Howarth C."/>
            <person name="Larimer J."/>
            <person name="Lui A."/>
            <person name="MacDonald P.J.P."/>
            <person name="McCowen C."/>
            <person name="Montmayeur A."/>
            <person name="Murphy C."/>
            <person name="Neiman D."/>
            <person name="Pearson M."/>
            <person name="Priest M."/>
            <person name="Roberts A."/>
            <person name="Saif S."/>
            <person name="Shea T."/>
            <person name="Sisk P."/>
            <person name="Stolte C."/>
            <person name="Sykes S."/>
            <person name="Wortman J."/>
            <person name="Nusbaum C."/>
            <person name="Birren B."/>
        </authorList>
    </citation>
    <scope>NUCLEOTIDE SEQUENCE [LARGE SCALE GENOMIC DNA]</scope>
    <source>
        <strain evidence="1">H1-T</strain>
    </source>
</reference>
<accession>M2BXC1</accession>
<gene>
    <name evidence="1" type="ORF">HMPREF9725_01714</name>
</gene>
<dbReference type="AlphaFoldDB" id="M2BXC1"/>
<dbReference type="PATRIC" id="fig|999431.4.peg.1768"/>
<dbReference type="HOGENOM" id="CLU_127688_0_0_12"/>
<evidence type="ECO:0000313" key="1">
    <source>
        <dbReference type="EMBL" id="EMB29687.1"/>
    </source>
</evidence>
<dbReference type="EMBL" id="AGDW01000019">
    <property type="protein sequence ID" value="EMB29687.1"/>
    <property type="molecule type" value="Genomic_DNA"/>
</dbReference>
<comment type="caution">
    <text evidence="1">The sequence shown here is derived from an EMBL/GenBank/DDBJ whole genome shotgun (WGS) entry which is preliminary data.</text>
</comment>
<proteinExistence type="predicted"/>